<dbReference type="GO" id="GO:0008233">
    <property type="term" value="F:peptidase activity"/>
    <property type="evidence" value="ECO:0007669"/>
    <property type="project" value="UniProtKB-KW"/>
</dbReference>
<evidence type="ECO:0000313" key="2">
    <source>
        <dbReference type="EMBL" id="MBJ2173365.1"/>
    </source>
</evidence>
<proteinExistence type="predicted"/>
<keyword evidence="2" id="KW-0378">Hydrolase</keyword>
<dbReference type="Gene3D" id="2.40.70.10">
    <property type="entry name" value="Acid Proteases"/>
    <property type="match status" value="2"/>
</dbReference>
<sequence>MRAFRLCICIFLCCSTILFADDKEKGTTTLQFPKAEYIGENTVRIPFKLYDRLIVIEAEIFNKKGNFIIDTGAEQLLLNNVHFDGTNSKPSELMHSGVSSEIDEVKIKWLKKILVKDFSIDNVKSNIMDLSHIEKTKKMQLFGVIGYDVLRDYEIFIDFYLKQITLSKINNDGNKVDNLPYLEKITDTLNFSLRKHTIVLDSYVNNQKLRFGLDTGAEMNLLDKSVSKKVMKNFKTPRQIVIVGAGKQKRNVLAGKLHKVKLSSTIYCGPMKTIITNLKNMNVAYGTELDGILGYEFIVTRRMILNYKKKQLYFVKTVFYK</sequence>
<protein>
    <submittedName>
        <fullName evidence="2">Aspartyl protease family protein</fullName>
    </submittedName>
</protein>
<gene>
    <name evidence="2" type="ORF">JBL43_03905</name>
</gene>
<keyword evidence="1" id="KW-0732">Signal</keyword>
<dbReference type="RefSeq" id="WP_198840173.1">
    <property type="nucleotide sequence ID" value="NZ_JAEHFJ010000002.1"/>
</dbReference>
<reference evidence="2 3" key="1">
    <citation type="submission" date="2020-12" db="EMBL/GenBank/DDBJ databases">
        <title>Aureibaculum luteum sp. nov. and Aureibaculum flavum sp. nov., novel members of the family Flavobacteriaceae isolated from Antarctic intertidal sediments.</title>
        <authorList>
            <person name="He X."/>
            <person name="Zhang X."/>
        </authorList>
    </citation>
    <scope>NUCLEOTIDE SEQUENCE [LARGE SCALE GENOMIC DNA]</scope>
    <source>
        <strain evidence="2 3">A20</strain>
    </source>
</reference>
<feature type="chain" id="PRO_5047052278" evidence="1">
    <location>
        <begin position="21"/>
        <end position="321"/>
    </location>
</feature>
<evidence type="ECO:0000313" key="3">
    <source>
        <dbReference type="Proteomes" id="UP000623301"/>
    </source>
</evidence>
<evidence type="ECO:0000256" key="1">
    <source>
        <dbReference type="SAM" id="SignalP"/>
    </source>
</evidence>
<organism evidence="2 3">
    <name type="scientific">Aureibaculum flavum</name>
    <dbReference type="NCBI Taxonomy" id="2795986"/>
    <lineage>
        <taxon>Bacteria</taxon>
        <taxon>Pseudomonadati</taxon>
        <taxon>Bacteroidota</taxon>
        <taxon>Flavobacteriia</taxon>
        <taxon>Flavobacteriales</taxon>
        <taxon>Flavobacteriaceae</taxon>
        <taxon>Aureibaculum</taxon>
    </lineage>
</organism>
<dbReference type="Pfam" id="PF13650">
    <property type="entry name" value="Asp_protease_2"/>
    <property type="match status" value="1"/>
</dbReference>
<feature type="signal peptide" evidence="1">
    <location>
        <begin position="1"/>
        <end position="20"/>
    </location>
</feature>
<dbReference type="SUPFAM" id="SSF50630">
    <property type="entry name" value="Acid proteases"/>
    <property type="match status" value="1"/>
</dbReference>
<accession>A0ABS0WN20</accession>
<dbReference type="GO" id="GO:0006508">
    <property type="term" value="P:proteolysis"/>
    <property type="evidence" value="ECO:0007669"/>
    <property type="project" value="UniProtKB-KW"/>
</dbReference>
<name>A0ABS0WN20_9FLAO</name>
<dbReference type="Proteomes" id="UP000623301">
    <property type="component" value="Unassembled WGS sequence"/>
</dbReference>
<dbReference type="EMBL" id="JAEHFJ010000002">
    <property type="protein sequence ID" value="MBJ2173365.1"/>
    <property type="molecule type" value="Genomic_DNA"/>
</dbReference>
<keyword evidence="3" id="KW-1185">Reference proteome</keyword>
<dbReference type="InterPro" id="IPR021109">
    <property type="entry name" value="Peptidase_aspartic_dom_sf"/>
</dbReference>
<keyword evidence="2" id="KW-0645">Protease</keyword>
<comment type="caution">
    <text evidence="2">The sequence shown here is derived from an EMBL/GenBank/DDBJ whole genome shotgun (WGS) entry which is preliminary data.</text>
</comment>